<comment type="caution">
    <text evidence="1">The sequence shown here is derived from an EMBL/GenBank/DDBJ whole genome shotgun (WGS) entry which is preliminary data.</text>
</comment>
<reference evidence="1 2" key="1">
    <citation type="journal article" date="2019" name="Nat. Microbiol.">
        <title>Mediterranean grassland soil C-N compound turnover is dependent on rainfall and depth, and is mediated by genomically divergent microorganisms.</title>
        <authorList>
            <person name="Diamond S."/>
            <person name="Andeer P.F."/>
            <person name="Li Z."/>
            <person name="Crits-Christoph A."/>
            <person name="Burstein D."/>
            <person name="Anantharaman K."/>
            <person name="Lane K.R."/>
            <person name="Thomas B.C."/>
            <person name="Pan C."/>
            <person name="Northen T.R."/>
            <person name="Banfield J.F."/>
        </authorList>
    </citation>
    <scope>NUCLEOTIDE SEQUENCE [LARGE SCALE GENOMIC DNA]</scope>
    <source>
        <strain evidence="1">NP_7</strain>
    </source>
</reference>
<name>A0A537J547_9BACT</name>
<protein>
    <submittedName>
        <fullName evidence="1">Uncharacterized protein</fullName>
    </submittedName>
</protein>
<gene>
    <name evidence="1" type="ORF">E6H04_11945</name>
</gene>
<dbReference type="EMBL" id="VBAO01000350">
    <property type="protein sequence ID" value="TMI78689.1"/>
    <property type="molecule type" value="Genomic_DNA"/>
</dbReference>
<sequence length="81" mass="8218">MVAIFAFVAAVSMAGLPASRSIIEFAPLIAVAPDESDQAAITSPACTTPGPVFKSAFVHCYTPSDIYAAYGVGALHSAGTK</sequence>
<evidence type="ECO:0000313" key="2">
    <source>
        <dbReference type="Proteomes" id="UP000320048"/>
    </source>
</evidence>
<accession>A0A537J547</accession>
<proteinExistence type="predicted"/>
<evidence type="ECO:0000313" key="1">
    <source>
        <dbReference type="EMBL" id="TMI78689.1"/>
    </source>
</evidence>
<organism evidence="1 2">
    <name type="scientific">Candidatus Segetimicrobium genomatis</name>
    <dbReference type="NCBI Taxonomy" id="2569760"/>
    <lineage>
        <taxon>Bacteria</taxon>
        <taxon>Bacillati</taxon>
        <taxon>Candidatus Sysuimicrobiota</taxon>
        <taxon>Candidatus Sysuimicrobiia</taxon>
        <taxon>Candidatus Sysuimicrobiales</taxon>
        <taxon>Candidatus Segetimicrobiaceae</taxon>
        <taxon>Candidatus Segetimicrobium</taxon>
    </lineage>
</organism>
<dbReference type="AlphaFoldDB" id="A0A537J547"/>
<feature type="non-terminal residue" evidence="1">
    <location>
        <position position="81"/>
    </location>
</feature>
<dbReference type="Proteomes" id="UP000320048">
    <property type="component" value="Unassembled WGS sequence"/>
</dbReference>